<feature type="domain" description="DUF3817" evidence="7">
    <location>
        <begin position="2"/>
        <end position="84"/>
    </location>
</feature>
<evidence type="ECO:0000256" key="4">
    <source>
        <dbReference type="ARBA" id="ARBA00022989"/>
    </source>
</evidence>
<keyword evidence="9" id="KW-1185">Reference proteome</keyword>
<evidence type="ECO:0000256" key="6">
    <source>
        <dbReference type="SAM" id="Phobius"/>
    </source>
</evidence>
<evidence type="ECO:0000256" key="2">
    <source>
        <dbReference type="ARBA" id="ARBA00022475"/>
    </source>
</evidence>
<comment type="subcellular location">
    <subcellularLocation>
        <location evidence="1">Cell membrane</location>
        <topology evidence="1">Multi-pass membrane protein</topology>
    </subcellularLocation>
</comment>
<sequence length="102" mass="11396">MLNFFRITSLTEGISYLLILCVTLGFIGREFVYTLGMTHGALFILYLVLSLLAAYKQSWSLGIWLLMLLAAFIPFAFVPVELFLQKELRKNANSAAQASGLT</sequence>
<dbReference type="RefSeq" id="WP_289410798.1">
    <property type="nucleotide sequence ID" value="NZ_JAUCDY010000007.1"/>
</dbReference>
<keyword evidence="4 6" id="KW-1133">Transmembrane helix</keyword>
<dbReference type="Proteomes" id="UP001241056">
    <property type="component" value="Unassembled WGS sequence"/>
</dbReference>
<feature type="transmembrane region" description="Helical" evidence="6">
    <location>
        <begin position="61"/>
        <end position="84"/>
    </location>
</feature>
<keyword evidence="2" id="KW-1003">Cell membrane</keyword>
<accession>A0ABT7SPP1</accession>
<dbReference type="NCBIfam" id="TIGR03954">
    <property type="entry name" value="integ_memb_HG"/>
    <property type="match status" value="1"/>
</dbReference>
<evidence type="ECO:0000256" key="3">
    <source>
        <dbReference type="ARBA" id="ARBA00022692"/>
    </source>
</evidence>
<keyword evidence="3 6" id="KW-0812">Transmembrane</keyword>
<proteinExistence type="predicted"/>
<evidence type="ECO:0000256" key="5">
    <source>
        <dbReference type="ARBA" id="ARBA00023136"/>
    </source>
</evidence>
<evidence type="ECO:0000259" key="7">
    <source>
        <dbReference type="Pfam" id="PF12823"/>
    </source>
</evidence>
<dbReference type="PANTHER" id="PTHR40077">
    <property type="entry name" value="MEMBRANE PROTEIN-RELATED"/>
    <property type="match status" value="1"/>
</dbReference>
<dbReference type="Pfam" id="PF12823">
    <property type="entry name" value="DUF3817"/>
    <property type="match status" value="1"/>
</dbReference>
<gene>
    <name evidence="8" type="ORF">QEZ41_07605</name>
</gene>
<protein>
    <submittedName>
        <fullName evidence="8">DUF3817 domain-containing protein</fullName>
    </submittedName>
</protein>
<comment type="caution">
    <text evidence="8">The sequence shown here is derived from an EMBL/GenBank/DDBJ whole genome shotgun (WGS) entry which is preliminary data.</text>
</comment>
<dbReference type="InterPro" id="IPR023845">
    <property type="entry name" value="DUF3817_TM"/>
</dbReference>
<feature type="transmembrane region" description="Helical" evidence="6">
    <location>
        <begin position="6"/>
        <end position="27"/>
    </location>
</feature>
<keyword evidence="5 6" id="KW-0472">Membrane</keyword>
<evidence type="ECO:0000256" key="1">
    <source>
        <dbReference type="ARBA" id="ARBA00004651"/>
    </source>
</evidence>
<evidence type="ECO:0000313" key="8">
    <source>
        <dbReference type="EMBL" id="MDM7858141.1"/>
    </source>
</evidence>
<name>A0ABT7SPP1_9GAMM</name>
<evidence type="ECO:0000313" key="9">
    <source>
        <dbReference type="Proteomes" id="UP001241056"/>
    </source>
</evidence>
<feature type="transmembrane region" description="Helical" evidence="6">
    <location>
        <begin position="34"/>
        <end position="55"/>
    </location>
</feature>
<reference evidence="8 9" key="1">
    <citation type="submission" date="2023-06" db="EMBL/GenBank/DDBJ databases">
        <title>Thiopseudomonas sp. CY1220 draft genome sequence.</title>
        <authorList>
            <person name="Zhao G."/>
            <person name="An M."/>
        </authorList>
    </citation>
    <scope>NUCLEOTIDE SEQUENCE [LARGE SCALE GENOMIC DNA]</scope>
    <source>
        <strain evidence="8 9">CY1220</strain>
    </source>
</reference>
<dbReference type="PANTHER" id="PTHR40077:SF1">
    <property type="entry name" value="MEMBRANE PROTEIN"/>
    <property type="match status" value="1"/>
</dbReference>
<organism evidence="8 9">
    <name type="scientific">Thiopseudomonas acetoxidans</name>
    <dbReference type="NCBI Taxonomy" id="3041622"/>
    <lineage>
        <taxon>Bacteria</taxon>
        <taxon>Pseudomonadati</taxon>
        <taxon>Pseudomonadota</taxon>
        <taxon>Gammaproteobacteria</taxon>
        <taxon>Pseudomonadales</taxon>
        <taxon>Pseudomonadaceae</taxon>
        <taxon>Thiopseudomonas</taxon>
    </lineage>
</organism>
<dbReference type="EMBL" id="JAUCDY010000007">
    <property type="protein sequence ID" value="MDM7858141.1"/>
    <property type="molecule type" value="Genomic_DNA"/>
</dbReference>